<name>A0ABD4T5A4_9CYAN</name>
<feature type="domain" description="Beta-lactamase class A catalytic" evidence="2">
    <location>
        <begin position="102"/>
        <end position="307"/>
    </location>
</feature>
<accession>A0ABD4T5A4</accession>
<keyword evidence="1" id="KW-0732">Signal</keyword>
<dbReference type="SUPFAM" id="SSF56601">
    <property type="entry name" value="beta-lactamase/transpeptidase-like"/>
    <property type="match status" value="1"/>
</dbReference>
<evidence type="ECO:0000313" key="3">
    <source>
        <dbReference type="EMBL" id="MCM1983545.1"/>
    </source>
</evidence>
<sequence length="379" mass="41898">MAIPMRFTLSALSLGLLACLGCTKPQPPLPPPQPLPSQLSQPNLQLMEQPINPTLLPNLLKSGPLAETTTQWNPHLLIGKLKADSARRPTDLNLYSLNAIYADSNQNQYQDAEDKGFFNPASTIKVGIAALVLEKLNQLDLPRDSTYQFANSNTPISIAEDIRKALIISDNDATNRLIQFLSFDALNHTIQAKAIPSFMVNRLMLDRGTLTDSPAITLQSGDTTQQLPAAAATESYPCWEKDQTLGNCATAQDLLSILTRITYPQWFPPEQSFNLRPGDRAWLQETLSQTPQQAGFPGYADNYCRFLQPLSQQQGWANLQSKCGVALFSHTYVDTSVIQTQQGDQYFVILALSPPRSLSEAQVLHKMNQILAQLLPQLP</sequence>
<comment type="caution">
    <text evidence="3">The sequence shown here is derived from an EMBL/GenBank/DDBJ whole genome shotgun (WGS) entry which is preliminary data.</text>
</comment>
<feature type="chain" id="PRO_5044845757" evidence="1">
    <location>
        <begin position="19"/>
        <end position="379"/>
    </location>
</feature>
<proteinExistence type="predicted"/>
<reference evidence="3 4" key="1">
    <citation type="journal article" date="2015" name="Genome Announc.">
        <title>Draft Genome Sequence of Filamentous Marine Cyanobacterium Lyngbya confervoides Strain BDU141951.</title>
        <authorList>
            <person name="Chandrababunaidu M.M."/>
            <person name="Sen D."/>
            <person name="Tripathy S."/>
        </authorList>
    </citation>
    <scope>NUCLEOTIDE SEQUENCE [LARGE SCALE GENOMIC DNA]</scope>
    <source>
        <strain evidence="3 4">BDU141951</strain>
    </source>
</reference>
<dbReference type="Pfam" id="PF13354">
    <property type="entry name" value="Beta-lactamase2"/>
    <property type="match status" value="1"/>
</dbReference>
<dbReference type="GO" id="GO:0016787">
    <property type="term" value="F:hydrolase activity"/>
    <property type="evidence" value="ECO:0007669"/>
    <property type="project" value="UniProtKB-KW"/>
</dbReference>
<dbReference type="RefSeq" id="WP_201277441.1">
    <property type="nucleotide sequence ID" value="NZ_JTHE03000063.1"/>
</dbReference>
<protein>
    <submittedName>
        <fullName evidence="3">Class A beta-lactamase-related serine hydrolase</fullName>
    </submittedName>
</protein>
<dbReference type="EMBL" id="JTHE03000063">
    <property type="protein sequence ID" value="MCM1983545.1"/>
    <property type="molecule type" value="Genomic_DNA"/>
</dbReference>
<dbReference type="InterPro" id="IPR012338">
    <property type="entry name" value="Beta-lactam/transpept-like"/>
</dbReference>
<organism evidence="3 4">
    <name type="scientific">Lyngbya confervoides BDU141951</name>
    <dbReference type="NCBI Taxonomy" id="1574623"/>
    <lineage>
        <taxon>Bacteria</taxon>
        <taxon>Bacillati</taxon>
        <taxon>Cyanobacteriota</taxon>
        <taxon>Cyanophyceae</taxon>
        <taxon>Oscillatoriophycideae</taxon>
        <taxon>Oscillatoriales</taxon>
        <taxon>Microcoleaceae</taxon>
        <taxon>Lyngbya</taxon>
    </lineage>
</organism>
<dbReference type="PROSITE" id="PS51257">
    <property type="entry name" value="PROKAR_LIPOPROTEIN"/>
    <property type="match status" value="1"/>
</dbReference>
<keyword evidence="4" id="KW-1185">Reference proteome</keyword>
<keyword evidence="3" id="KW-0378">Hydrolase</keyword>
<gene>
    <name evidence="3" type="ORF">QQ91_0012025</name>
</gene>
<dbReference type="InterPro" id="IPR000871">
    <property type="entry name" value="Beta-lactam_class-A"/>
</dbReference>
<evidence type="ECO:0000313" key="4">
    <source>
        <dbReference type="Proteomes" id="UP000031561"/>
    </source>
</evidence>
<evidence type="ECO:0000256" key="1">
    <source>
        <dbReference type="SAM" id="SignalP"/>
    </source>
</evidence>
<feature type="signal peptide" evidence="1">
    <location>
        <begin position="1"/>
        <end position="18"/>
    </location>
</feature>
<dbReference type="AlphaFoldDB" id="A0ABD4T5A4"/>
<evidence type="ECO:0000259" key="2">
    <source>
        <dbReference type="Pfam" id="PF13354"/>
    </source>
</evidence>
<dbReference type="PANTHER" id="PTHR35333:SF3">
    <property type="entry name" value="BETA-LACTAMASE-TYPE TRANSPEPTIDASE FOLD CONTAINING PROTEIN"/>
    <property type="match status" value="1"/>
</dbReference>
<dbReference type="Proteomes" id="UP000031561">
    <property type="component" value="Unassembled WGS sequence"/>
</dbReference>
<dbReference type="Gene3D" id="3.40.710.10">
    <property type="entry name" value="DD-peptidase/beta-lactamase superfamily"/>
    <property type="match status" value="1"/>
</dbReference>
<dbReference type="InterPro" id="IPR045155">
    <property type="entry name" value="Beta-lactam_cat"/>
</dbReference>
<dbReference type="PANTHER" id="PTHR35333">
    <property type="entry name" value="BETA-LACTAMASE"/>
    <property type="match status" value="1"/>
</dbReference>